<dbReference type="AlphaFoldDB" id="A0A2M7TFX4"/>
<feature type="region of interest" description="Disordered" evidence="1">
    <location>
        <begin position="436"/>
        <end position="527"/>
    </location>
</feature>
<sequence>MDKKFLSVSILICSVIISGAVIGSAMAQEQQSPFDSIQYPVKELGNCQSKQACKAYCDDSKNIDACLSFAEKNNLMSAKELAMAKKFKEIGMIGPGGCDGKDSCDKYCSESGHMEECITFAQQNGLMSGKELEESQKVLAAIKKGVKPPACNGKKECDNYCSSSDHMEECMNFSIEAGLMPPEEQENAQKMLSAIKRGIKPPACRGEEECQNYCSQDAHIEECIKFGEATGMMKKEDADRMRRTGGKGPGDCKSKTECEAFCNTPENQETCMNFAKDNGMMSQKDLQKMEQGKQQMKQAFTNMPPQVSECLSSAFGVEMAEKIKSGSVMPSQEIGEKMRTCFEGFKPKQSEGMTPGQGGTMQPGQERENFGPTQAMPQQIQGGPGGCQGAEECKSYCETHQEECQKFQSPPMRPGTQNMQPGTQGLEGQQIEKQYQQYQQQMTPAGSAPGTSPGMAPQNQPGQFIQTQQGGQYQQQPMMPQGEQAPMQQIQPQQPMMQSGTENIAPPPPSESAPQPEPAPATMNSNNLFGTIIKPFTKIFGL</sequence>
<protein>
    <submittedName>
        <fullName evidence="3">Uncharacterized protein</fullName>
    </submittedName>
</protein>
<comment type="caution">
    <text evidence="3">The sequence shown here is derived from an EMBL/GenBank/DDBJ whole genome shotgun (WGS) entry which is preliminary data.</text>
</comment>
<reference evidence="4" key="1">
    <citation type="submission" date="2017-09" db="EMBL/GenBank/DDBJ databases">
        <title>Depth-based differentiation of microbial function through sediment-hosted aquifers and enrichment of novel symbionts in the deep terrestrial subsurface.</title>
        <authorList>
            <person name="Probst A.J."/>
            <person name="Ladd B."/>
            <person name="Jarett J.K."/>
            <person name="Geller-Mcgrath D.E."/>
            <person name="Sieber C.M.K."/>
            <person name="Emerson J.B."/>
            <person name="Anantharaman K."/>
            <person name="Thomas B.C."/>
            <person name="Malmstrom R."/>
            <person name="Stieglmeier M."/>
            <person name="Klingl A."/>
            <person name="Woyke T."/>
            <person name="Ryan C.M."/>
            <person name="Banfield J.F."/>
        </authorList>
    </citation>
    <scope>NUCLEOTIDE SEQUENCE [LARGE SCALE GENOMIC DNA]</scope>
</reference>
<evidence type="ECO:0000313" key="4">
    <source>
        <dbReference type="Proteomes" id="UP000230553"/>
    </source>
</evidence>
<evidence type="ECO:0000256" key="2">
    <source>
        <dbReference type="SAM" id="SignalP"/>
    </source>
</evidence>
<name>A0A2M7TFX4_9BACT</name>
<feature type="signal peptide" evidence="2">
    <location>
        <begin position="1"/>
        <end position="27"/>
    </location>
</feature>
<keyword evidence="2" id="KW-0732">Signal</keyword>
<dbReference type="Proteomes" id="UP000230553">
    <property type="component" value="Unassembled WGS sequence"/>
</dbReference>
<organism evidence="3 4">
    <name type="scientific">Candidatus Wolfebacteria bacterium CG_4_10_14_0_2_um_filter_39_18</name>
    <dbReference type="NCBI Taxonomy" id="1975061"/>
    <lineage>
        <taxon>Bacteria</taxon>
        <taxon>Candidatus Wolfeibacteriota</taxon>
    </lineage>
</organism>
<feature type="compositionally biased region" description="Pro residues" evidence="1">
    <location>
        <begin position="505"/>
        <end position="519"/>
    </location>
</feature>
<proteinExistence type="predicted"/>
<feature type="compositionally biased region" description="Low complexity" evidence="1">
    <location>
        <begin position="457"/>
        <end position="498"/>
    </location>
</feature>
<evidence type="ECO:0000313" key="3">
    <source>
        <dbReference type="EMBL" id="PIZ44871.1"/>
    </source>
</evidence>
<feature type="chain" id="PRO_5014689155" evidence="2">
    <location>
        <begin position="28"/>
        <end position="542"/>
    </location>
</feature>
<dbReference type="EMBL" id="PFNM01000032">
    <property type="protein sequence ID" value="PIZ44871.1"/>
    <property type="molecule type" value="Genomic_DNA"/>
</dbReference>
<gene>
    <name evidence="3" type="ORF">COY31_01620</name>
</gene>
<accession>A0A2M7TFX4</accession>
<evidence type="ECO:0000256" key="1">
    <source>
        <dbReference type="SAM" id="MobiDB-lite"/>
    </source>
</evidence>